<name>A0A8D8KF68_CULPI</name>
<dbReference type="Gene3D" id="1.10.238.20">
    <property type="entry name" value="Pheromone/general odorant binding protein domain"/>
    <property type="match status" value="2"/>
</dbReference>
<evidence type="ECO:0000256" key="4">
    <source>
        <dbReference type="ARBA" id="ARBA00022729"/>
    </source>
</evidence>
<keyword evidence="4 5" id="KW-0732">Signal</keyword>
<dbReference type="InterPro" id="IPR036728">
    <property type="entry name" value="PBP_GOBP_sf"/>
</dbReference>
<evidence type="ECO:0000256" key="1">
    <source>
        <dbReference type="ARBA" id="ARBA00004613"/>
    </source>
</evidence>
<dbReference type="EMBL" id="HBUE01326600">
    <property type="protein sequence ID" value="CAG6591164.1"/>
    <property type="molecule type" value="Transcribed_RNA"/>
</dbReference>
<dbReference type="SUPFAM" id="SSF47565">
    <property type="entry name" value="Insect pheromone/odorant-binding proteins"/>
    <property type="match status" value="2"/>
</dbReference>
<comment type="subcellular location">
    <subcellularLocation>
        <location evidence="1">Secreted</location>
    </subcellularLocation>
</comment>
<accession>A0A8D8KF68</accession>
<feature type="signal peptide" evidence="5">
    <location>
        <begin position="1"/>
        <end position="15"/>
    </location>
</feature>
<evidence type="ECO:0000313" key="6">
    <source>
        <dbReference type="EMBL" id="CAG6591164.1"/>
    </source>
</evidence>
<dbReference type="Pfam" id="PF01395">
    <property type="entry name" value="PBP_GOBP"/>
    <property type="match status" value="1"/>
</dbReference>
<dbReference type="AlphaFoldDB" id="A0A8D8KF68"/>
<dbReference type="GO" id="GO:0005549">
    <property type="term" value="F:odorant binding"/>
    <property type="evidence" value="ECO:0007669"/>
    <property type="project" value="InterPro"/>
</dbReference>
<evidence type="ECO:0000256" key="2">
    <source>
        <dbReference type="ARBA" id="ARBA00008098"/>
    </source>
</evidence>
<protein>
    <submittedName>
        <fullName evidence="6">General odorant-binding protein 45</fullName>
    </submittedName>
</protein>
<feature type="chain" id="PRO_5034952364" evidence="5">
    <location>
        <begin position="16"/>
        <end position="346"/>
    </location>
</feature>
<proteinExistence type="inferred from homology"/>
<comment type="similarity">
    <text evidence="2">Belongs to the PBP/GOBP family.</text>
</comment>
<dbReference type="GO" id="GO:0005615">
    <property type="term" value="C:extracellular space"/>
    <property type="evidence" value="ECO:0007669"/>
    <property type="project" value="TreeGrafter"/>
</dbReference>
<evidence type="ECO:0000256" key="3">
    <source>
        <dbReference type="ARBA" id="ARBA00022525"/>
    </source>
</evidence>
<keyword evidence="3" id="KW-0964">Secreted</keyword>
<sequence>MTWLVVLPYLAVVTALGLRHNAVFKSIHQANLECQRYLNGTNNETCGSRCELLVLRGWSDETGLVCDSYQRYFRPTCDDTDFKNRTRSCIASGWSTAGDVCDRAEVAARCCREQYGFLESRSPKILRMPEVLVTSSLMQCARILGVAEQELRLHRGVWFQFPEKARLLLRCLVLRQGIFADDHGLDVDGAYFQYEHSIEKEELEGSFGRCANRVLAKQYKDRSRWVARTMFQCIPRNVSFKIDSVDLIPTKLHPLECMKVFKSKCQEGCSRETIAELCHDPAFKISTDLINDLLQQLEVSEEGLLLLSITLIDLLPKVIDECVSTRLNDCLEDCSHQGIQVICSPP</sequence>
<dbReference type="GO" id="GO:0007608">
    <property type="term" value="P:sensory perception of smell"/>
    <property type="evidence" value="ECO:0007669"/>
    <property type="project" value="TreeGrafter"/>
</dbReference>
<dbReference type="PANTHER" id="PTHR11857">
    <property type="entry name" value="ODORANT BINDING PROTEIN-RELATED"/>
    <property type="match status" value="1"/>
</dbReference>
<dbReference type="PANTHER" id="PTHR11857:SF43">
    <property type="entry name" value="GEO07291P1-RELATED"/>
    <property type="match status" value="1"/>
</dbReference>
<reference evidence="6" key="1">
    <citation type="submission" date="2021-05" db="EMBL/GenBank/DDBJ databases">
        <authorList>
            <person name="Alioto T."/>
            <person name="Alioto T."/>
            <person name="Gomez Garrido J."/>
        </authorList>
    </citation>
    <scope>NUCLEOTIDE SEQUENCE</scope>
</reference>
<evidence type="ECO:0000256" key="5">
    <source>
        <dbReference type="SAM" id="SignalP"/>
    </source>
</evidence>
<organism evidence="6">
    <name type="scientific">Culex pipiens</name>
    <name type="common">House mosquito</name>
    <dbReference type="NCBI Taxonomy" id="7175"/>
    <lineage>
        <taxon>Eukaryota</taxon>
        <taxon>Metazoa</taxon>
        <taxon>Ecdysozoa</taxon>
        <taxon>Arthropoda</taxon>
        <taxon>Hexapoda</taxon>
        <taxon>Insecta</taxon>
        <taxon>Pterygota</taxon>
        <taxon>Neoptera</taxon>
        <taxon>Endopterygota</taxon>
        <taxon>Diptera</taxon>
        <taxon>Nematocera</taxon>
        <taxon>Culicoidea</taxon>
        <taxon>Culicidae</taxon>
        <taxon>Culicinae</taxon>
        <taxon>Culicini</taxon>
        <taxon>Culex</taxon>
        <taxon>Culex</taxon>
    </lineage>
</organism>
<dbReference type="InterPro" id="IPR006170">
    <property type="entry name" value="PBP/GOBP"/>
</dbReference>